<proteinExistence type="predicted"/>
<dbReference type="GO" id="GO:0009423">
    <property type="term" value="P:chorismate biosynthetic process"/>
    <property type="evidence" value="ECO:0007669"/>
    <property type="project" value="TreeGrafter"/>
</dbReference>
<dbReference type="Pfam" id="PF00275">
    <property type="entry name" value="EPSP_synthase"/>
    <property type="match status" value="1"/>
</dbReference>
<name>A0A382NC06_9ZZZZ</name>
<dbReference type="InterPro" id="IPR013792">
    <property type="entry name" value="RNA3'P_cycl/enolpyr_Trfase_a/b"/>
</dbReference>
<dbReference type="GO" id="GO:0003866">
    <property type="term" value="F:3-phosphoshikimate 1-carboxyvinyltransferase activity"/>
    <property type="evidence" value="ECO:0007669"/>
    <property type="project" value="TreeGrafter"/>
</dbReference>
<dbReference type="Gene3D" id="3.65.10.10">
    <property type="entry name" value="Enolpyruvate transferase domain"/>
    <property type="match status" value="2"/>
</dbReference>
<feature type="domain" description="Enolpyruvate transferase" evidence="2">
    <location>
        <begin position="1"/>
        <end position="282"/>
    </location>
</feature>
<dbReference type="SUPFAM" id="SSF55205">
    <property type="entry name" value="EPT/RTPC-like"/>
    <property type="match status" value="1"/>
</dbReference>
<dbReference type="PROSITE" id="PS00885">
    <property type="entry name" value="EPSP_SYNTHASE_2"/>
    <property type="match status" value="1"/>
</dbReference>
<dbReference type="InterPro" id="IPR023193">
    <property type="entry name" value="EPSP_synthase_CS"/>
</dbReference>
<dbReference type="AlphaFoldDB" id="A0A382NC06"/>
<evidence type="ECO:0000313" key="3">
    <source>
        <dbReference type="EMBL" id="SVC58240.1"/>
    </source>
</evidence>
<dbReference type="PANTHER" id="PTHR21090:SF5">
    <property type="entry name" value="PENTAFUNCTIONAL AROM POLYPEPTIDE"/>
    <property type="match status" value="1"/>
</dbReference>
<feature type="non-terminal residue" evidence="3">
    <location>
        <position position="282"/>
    </location>
</feature>
<dbReference type="PANTHER" id="PTHR21090">
    <property type="entry name" value="AROM/DEHYDROQUINATE SYNTHASE"/>
    <property type="match status" value="1"/>
</dbReference>
<dbReference type="InterPro" id="IPR036968">
    <property type="entry name" value="Enolpyruvate_Tfrase_sf"/>
</dbReference>
<organism evidence="3">
    <name type="scientific">marine metagenome</name>
    <dbReference type="NCBI Taxonomy" id="408172"/>
    <lineage>
        <taxon>unclassified sequences</taxon>
        <taxon>metagenomes</taxon>
        <taxon>ecological metagenomes</taxon>
    </lineage>
</organism>
<dbReference type="EMBL" id="UINC01099174">
    <property type="protein sequence ID" value="SVC58240.1"/>
    <property type="molecule type" value="Genomic_DNA"/>
</dbReference>
<reference evidence="3" key="1">
    <citation type="submission" date="2018-05" db="EMBL/GenBank/DDBJ databases">
        <authorList>
            <person name="Lanie J.A."/>
            <person name="Ng W.-L."/>
            <person name="Kazmierczak K.M."/>
            <person name="Andrzejewski T.M."/>
            <person name="Davidsen T.M."/>
            <person name="Wayne K.J."/>
            <person name="Tettelin H."/>
            <person name="Glass J.I."/>
            <person name="Rusch D."/>
            <person name="Podicherti R."/>
            <person name="Tsui H.-C.T."/>
            <person name="Winkler M.E."/>
        </authorList>
    </citation>
    <scope>NUCLEOTIDE SEQUENCE</scope>
</reference>
<evidence type="ECO:0000256" key="1">
    <source>
        <dbReference type="ARBA" id="ARBA00022679"/>
    </source>
</evidence>
<dbReference type="InterPro" id="IPR001986">
    <property type="entry name" value="Enolpyruvate_Tfrase_dom"/>
</dbReference>
<keyword evidence="1" id="KW-0808">Transferase</keyword>
<gene>
    <name evidence="3" type="ORF">METZ01_LOCUS311094</name>
</gene>
<evidence type="ECO:0000259" key="2">
    <source>
        <dbReference type="Pfam" id="PF00275"/>
    </source>
</evidence>
<accession>A0A382NC06</accession>
<protein>
    <recommendedName>
        <fullName evidence="2">Enolpyruvate transferase domain-containing protein</fullName>
    </recommendedName>
</protein>
<sequence length="282" mass="30987">MKRITEPLNMMGFSVTSQKDGTPPLEIFKVSQANSINYEVPVASAQVKSCLMFAALYANGTSTIHENSQTRDHTERMFKKFGIPIDVIQSKIIKTISITPPKEIKPCNIEICSDFSSAAFFILAAIITPNSHLVIKNVGINNTRIGLLIALKKMGGYIDIQNISGEYEPTADIEIKTSRLKGINLDPKLVSNIIDELPVLFIAAALAEGKTKIKGVKELRMKESDRLESMAKSLELFGVPFTLSDDAIDIIGLNQPTFDHNSANPFEDAEIDSFGDHRVAMA</sequence>